<dbReference type="SUPFAM" id="SSF53474">
    <property type="entry name" value="alpha/beta-Hydrolases"/>
    <property type="match status" value="1"/>
</dbReference>
<name>A0A9W8ACY3_9FUNG</name>
<reference evidence="2" key="1">
    <citation type="submission" date="2022-07" db="EMBL/GenBank/DDBJ databases">
        <title>Phylogenomic reconstructions and comparative analyses of Kickxellomycotina fungi.</title>
        <authorList>
            <person name="Reynolds N.K."/>
            <person name="Stajich J.E."/>
            <person name="Barry K."/>
            <person name="Grigoriev I.V."/>
            <person name="Crous P."/>
            <person name="Smith M.E."/>
        </authorList>
    </citation>
    <scope>NUCLEOTIDE SEQUENCE</scope>
    <source>
        <strain evidence="2">RSA 861</strain>
    </source>
</reference>
<dbReference type="Gene3D" id="3.40.50.1820">
    <property type="entry name" value="alpha/beta hydrolase"/>
    <property type="match status" value="1"/>
</dbReference>
<dbReference type="PANTHER" id="PTHR45856">
    <property type="entry name" value="ALPHA/BETA-HYDROLASES SUPERFAMILY PROTEIN"/>
    <property type="match status" value="1"/>
</dbReference>
<keyword evidence="3" id="KW-1185">Reference proteome</keyword>
<dbReference type="EMBL" id="JANBPT010000071">
    <property type="protein sequence ID" value="KAJ1928486.1"/>
    <property type="molecule type" value="Genomic_DNA"/>
</dbReference>
<dbReference type="GO" id="GO:0006629">
    <property type="term" value="P:lipid metabolic process"/>
    <property type="evidence" value="ECO:0007669"/>
    <property type="project" value="InterPro"/>
</dbReference>
<dbReference type="InterPro" id="IPR051218">
    <property type="entry name" value="Sec_MonoDiacylglyc_Lipase"/>
</dbReference>
<dbReference type="CDD" id="cd00519">
    <property type="entry name" value="Lipase_3"/>
    <property type="match status" value="1"/>
</dbReference>
<dbReference type="PANTHER" id="PTHR45856:SF24">
    <property type="entry name" value="FUNGAL LIPASE-LIKE DOMAIN-CONTAINING PROTEIN"/>
    <property type="match status" value="1"/>
</dbReference>
<feature type="domain" description="Fungal lipase-type" evidence="1">
    <location>
        <begin position="138"/>
        <end position="294"/>
    </location>
</feature>
<evidence type="ECO:0000259" key="1">
    <source>
        <dbReference type="Pfam" id="PF01764"/>
    </source>
</evidence>
<dbReference type="AlphaFoldDB" id="A0A9W8ACY3"/>
<organism evidence="2 3">
    <name type="scientific">Tieghemiomyces parasiticus</name>
    <dbReference type="NCBI Taxonomy" id="78921"/>
    <lineage>
        <taxon>Eukaryota</taxon>
        <taxon>Fungi</taxon>
        <taxon>Fungi incertae sedis</taxon>
        <taxon>Zoopagomycota</taxon>
        <taxon>Kickxellomycotina</taxon>
        <taxon>Dimargaritomycetes</taxon>
        <taxon>Dimargaritales</taxon>
        <taxon>Dimargaritaceae</taxon>
        <taxon>Tieghemiomyces</taxon>
    </lineage>
</organism>
<dbReference type="InterPro" id="IPR029058">
    <property type="entry name" value="AB_hydrolase_fold"/>
</dbReference>
<accession>A0A9W8ACY3</accession>
<evidence type="ECO:0000313" key="2">
    <source>
        <dbReference type="EMBL" id="KAJ1928486.1"/>
    </source>
</evidence>
<gene>
    <name evidence="2" type="ORF">IWQ60_002003</name>
</gene>
<dbReference type="OrthoDB" id="426718at2759"/>
<evidence type="ECO:0000313" key="3">
    <source>
        <dbReference type="Proteomes" id="UP001150569"/>
    </source>
</evidence>
<comment type="caution">
    <text evidence="2">The sequence shown here is derived from an EMBL/GenBank/DDBJ whole genome shotgun (WGS) entry which is preliminary data.</text>
</comment>
<dbReference type="Pfam" id="PF01764">
    <property type="entry name" value="Lipase_3"/>
    <property type="match status" value="1"/>
</dbReference>
<proteinExistence type="predicted"/>
<dbReference type="Proteomes" id="UP001150569">
    <property type="component" value="Unassembled WGS sequence"/>
</dbReference>
<protein>
    <recommendedName>
        <fullName evidence="1">Fungal lipase-type domain-containing protein</fullName>
    </recommendedName>
</protein>
<dbReference type="InterPro" id="IPR002921">
    <property type="entry name" value="Fungal_lipase-type"/>
</dbReference>
<sequence>MQVNQRLHPLWHLKIMQIFVLGTLVARLVLAFPTPLGSAIGDFVDKGIAKSHLADVVGTDVPDSAKTYTVVNSKQIEFLKGWVDYAFASYRINSMADDKVLAKSAFAKNATLEYVATLDTFPALTVFIAVDRPASMIVVTFRGSDDETLYNTASRVNLVSLIAPGIGRVFGGAMQGVTKQGPTIVAKHRELLQKYPGFRTYVVGHSLGGLHAVFYSALNAKAILASAKTSDAGDATTKPENKATTADNHIPWQVITFACPMEGDKDFSEYYRGLNIPTFSVMNSFDPISYLPTEMLKYTRAVPRIVVDNHTNQTVQCHSTLTNLLARDLCTGRPELSSLSKEYHSAFWGNDGSHLGAKPNAI</sequence>